<name>A0ACB6ZBY2_THEGA</name>
<sequence>MTSNTSRTTLQGDASFLEKQSQVQSSASSTVERVSYKVRFSHIDERKVMRKIDLRVIPVLTLLYLLAFLDRVNISNAAIFGLKEELHLHGTAYNTALVIFFVPYVLFEIPSNFLLKKFSPSVWLSIMMFGFGFVTIMQGVTRQLSGLLACRFFLGVFEATIFPGCSYLIAMWYKRDEIQKRYTFFFASSSLAGAFGGLLATAIGKMNGISHYSAWRWIFILEGILTCVVGFAMRWLIADFPETVAWLTEEEKAFVKARLEDDVGDSGHARKHSFKDIIKVFKDYRVIAGGFMYLGFVVPAYSYAYFAPTIIRSFGYSPVRTQLFSVPPWAVSFVFAMTIATFSDLTKHRFLFVILPLFVALSGFATLLGSMHSHKTQYGALFLAVSGVYSAMPVIVCWFNSNLAGHLRRSIGTGWQIGFGNLGGFVATFTFLSQASSFKNGYSVCIGFICLSFLANIVYFTGLVLENRRRDNSNEGASIPESEKQLMGDLNPDYRYML</sequence>
<evidence type="ECO:0000313" key="1">
    <source>
        <dbReference type="EMBL" id="KAF9647072.1"/>
    </source>
</evidence>
<evidence type="ECO:0000313" key="2">
    <source>
        <dbReference type="Proteomes" id="UP000886501"/>
    </source>
</evidence>
<organism evidence="1 2">
    <name type="scientific">Thelephora ganbajun</name>
    <name type="common">Ganba fungus</name>
    <dbReference type="NCBI Taxonomy" id="370292"/>
    <lineage>
        <taxon>Eukaryota</taxon>
        <taxon>Fungi</taxon>
        <taxon>Dikarya</taxon>
        <taxon>Basidiomycota</taxon>
        <taxon>Agaricomycotina</taxon>
        <taxon>Agaricomycetes</taxon>
        <taxon>Thelephorales</taxon>
        <taxon>Thelephoraceae</taxon>
        <taxon>Thelephora</taxon>
    </lineage>
</organism>
<reference evidence="1" key="2">
    <citation type="journal article" date="2020" name="Nat. Commun.">
        <title>Large-scale genome sequencing of mycorrhizal fungi provides insights into the early evolution of symbiotic traits.</title>
        <authorList>
            <person name="Miyauchi S."/>
            <person name="Kiss E."/>
            <person name="Kuo A."/>
            <person name="Drula E."/>
            <person name="Kohler A."/>
            <person name="Sanchez-Garcia M."/>
            <person name="Morin E."/>
            <person name="Andreopoulos B."/>
            <person name="Barry K.W."/>
            <person name="Bonito G."/>
            <person name="Buee M."/>
            <person name="Carver A."/>
            <person name="Chen C."/>
            <person name="Cichocki N."/>
            <person name="Clum A."/>
            <person name="Culley D."/>
            <person name="Crous P.W."/>
            <person name="Fauchery L."/>
            <person name="Girlanda M."/>
            <person name="Hayes R.D."/>
            <person name="Keri Z."/>
            <person name="LaButti K."/>
            <person name="Lipzen A."/>
            <person name="Lombard V."/>
            <person name="Magnuson J."/>
            <person name="Maillard F."/>
            <person name="Murat C."/>
            <person name="Nolan M."/>
            <person name="Ohm R.A."/>
            <person name="Pangilinan J."/>
            <person name="Pereira M.F."/>
            <person name="Perotto S."/>
            <person name="Peter M."/>
            <person name="Pfister S."/>
            <person name="Riley R."/>
            <person name="Sitrit Y."/>
            <person name="Stielow J.B."/>
            <person name="Szollosi G."/>
            <person name="Zifcakova L."/>
            <person name="Stursova M."/>
            <person name="Spatafora J.W."/>
            <person name="Tedersoo L."/>
            <person name="Vaario L.M."/>
            <person name="Yamada A."/>
            <person name="Yan M."/>
            <person name="Wang P."/>
            <person name="Xu J."/>
            <person name="Bruns T."/>
            <person name="Baldrian P."/>
            <person name="Vilgalys R."/>
            <person name="Dunand C."/>
            <person name="Henrissat B."/>
            <person name="Grigoriev I.V."/>
            <person name="Hibbett D."/>
            <person name="Nagy L.G."/>
            <person name="Martin F.M."/>
        </authorList>
    </citation>
    <scope>NUCLEOTIDE SEQUENCE</scope>
    <source>
        <strain evidence="1">P2</strain>
    </source>
</reference>
<accession>A0ACB6ZBY2</accession>
<comment type="caution">
    <text evidence="1">The sequence shown here is derived from an EMBL/GenBank/DDBJ whole genome shotgun (WGS) entry which is preliminary data.</text>
</comment>
<reference evidence="1" key="1">
    <citation type="submission" date="2019-10" db="EMBL/GenBank/DDBJ databases">
        <authorList>
            <consortium name="DOE Joint Genome Institute"/>
            <person name="Kuo A."/>
            <person name="Miyauchi S."/>
            <person name="Kiss E."/>
            <person name="Drula E."/>
            <person name="Kohler A."/>
            <person name="Sanchez-Garcia M."/>
            <person name="Andreopoulos B."/>
            <person name="Barry K.W."/>
            <person name="Bonito G."/>
            <person name="Buee M."/>
            <person name="Carver A."/>
            <person name="Chen C."/>
            <person name="Cichocki N."/>
            <person name="Clum A."/>
            <person name="Culley D."/>
            <person name="Crous P.W."/>
            <person name="Fauchery L."/>
            <person name="Girlanda M."/>
            <person name="Hayes R."/>
            <person name="Keri Z."/>
            <person name="Labutti K."/>
            <person name="Lipzen A."/>
            <person name="Lombard V."/>
            <person name="Magnuson J."/>
            <person name="Maillard F."/>
            <person name="Morin E."/>
            <person name="Murat C."/>
            <person name="Nolan M."/>
            <person name="Ohm R."/>
            <person name="Pangilinan J."/>
            <person name="Pereira M."/>
            <person name="Perotto S."/>
            <person name="Peter M."/>
            <person name="Riley R."/>
            <person name="Sitrit Y."/>
            <person name="Stielow B."/>
            <person name="Szollosi G."/>
            <person name="Zifcakova L."/>
            <person name="Stursova M."/>
            <person name="Spatafora J.W."/>
            <person name="Tedersoo L."/>
            <person name="Vaario L.-M."/>
            <person name="Yamada A."/>
            <person name="Yan M."/>
            <person name="Wang P."/>
            <person name="Xu J."/>
            <person name="Bruns T."/>
            <person name="Baldrian P."/>
            <person name="Vilgalys R."/>
            <person name="Henrissat B."/>
            <person name="Grigoriev I.V."/>
            <person name="Hibbett D."/>
            <person name="Nagy L.G."/>
            <person name="Martin F.M."/>
        </authorList>
    </citation>
    <scope>NUCLEOTIDE SEQUENCE</scope>
    <source>
        <strain evidence="1">P2</strain>
    </source>
</reference>
<proteinExistence type="predicted"/>
<dbReference type="EMBL" id="MU118042">
    <property type="protein sequence ID" value="KAF9647072.1"/>
    <property type="molecule type" value="Genomic_DNA"/>
</dbReference>
<dbReference type="Proteomes" id="UP000886501">
    <property type="component" value="Unassembled WGS sequence"/>
</dbReference>
<gene>
    <name evidence="1" type="ORF">BDM02DRAFT_2825547</name>
</gene>
<keyword evidence="2" id="KW-1185">Reference proteome</keyword>
<protein>
    <submittedName>
        <fullName evidence="1">MFS general substrate transporter</fullName>
    </submittedName>
</protein>